<dbReference type="SUPFAM" id="SSF55620">
    <property type="entry name" value="Tetrahydrobiopterin biosynthesis enzymes-like"/>
    <property type="match status" value="1"/>
</dbReference>
<dbReference type="Proteomes" id="UP000183868">
    <property type="component" value="Chromosome"/>
</dbReference>
<dbReference type="FunCoup" id="H1XX37">
    <property type="interactions" value="204"/>
</dbReference>
<dbReference type="EMBL" id="CP018099">
    <property type="protein sequence ID" value="APF20727.1"/>
    <property type="molecule type" value="Genomic_DNA"/>
</dbReference>
<dbReference type="Gene3D" id="3.30.479.10">
    <property type="entry name" value="6-pyruvoyl tetrahydropterin synthase/QueD"/>
    <property type="match status" value="1"/>
</dbReference>
<dbReference type="InterPro" id="IPR038418">
    <property type="entry name" value="6-PTP_synth/QueD_sf"/>
</dbReference>
<evidence type="ECO:0000313" key="13">
    <source>
        <dbReference type="Proteomes" id="UP000004671"/>
    </source>
</evidence>
<dbReference type="eggNOG" id="COG0720">
    <property type="taxonomic scope" value="Bacteria"/>
</dbReference>
<dbReference type="Proteomes" id="UP000004671">
    <property type="component" value="Chromosome"/>
</dbReference>
<dbReference type="STRING" id="880073.Cabys_3982"/>
<dbReference type="EC" id="4.1.2.50" evidence="4"/>
<evidence type="ECO:0000256" key="1">
    <source>
        <dbReference type="ARBA" id="ARBA00001947"/>
    </source>
</evidence>
<keyword evidence="13" id="KW-1185">Reference proteome</keyword>
<comment type="similarity">
    <text evidence="3">Belongs to the PTPS family. QueD subfamily.</text>
</comment>
<gene>
    <name evidence="11" type="ORF">Cabys_3982</name>
    <name evidence="12" type="ORF">Calab_1146</name>
</gene>
<dbReference type="UniPathway" id="UPA00391"/>
<evidence type="ECO:0000256" key="8">
    <source>
        <dbReference type="ARBA" id="ARBA00023239"/>
    </source>
</evidence>
<dbReference type="HOGENOM" id="CLU_111016_2_0_0"/>
<dbReference type="EMBL" id="CM001402">
    <property type="protein sequence ID" value="EHO40774.1"/>
    <property type="molecule type" value="Genomic_DNA"/>
</dbReference>
<evidence type="ECO:0000256" key="9">
    <source>
        <dbReference type="ARBA" id="ARBA00031449"/>
    </source>
</evidence>
<evidence type="ECO:0000313" key="11">
    <source>
        <dbReference type="EMBL" id="APF20727.1"/>
    </source>
</evidence>
<organism evidence="12 13">
    <name type="scientific">Caldithrix abyssi DSM 13497</name>
    <dbReference type="NCBI Taxonomy" id="880073"/>
    <lineage>
        <taxon>Bacteria</taxon>
        <taxon>Pseudomonadati</taxon>
        <taxon>Calditrichota</taxon>
        <taxon>Calditrichia</taxon>
        <taxon>Calditrichales</taxon>
        <taxon>Calditrichaceae</taxon>
        <taxon>Caldithrix</taxon>
    </lineage>
</organism>
<comment type="catalytic activity">
    <reaction evidence="10">
        <text>7,8-dihydroneopterin 3'-triphosphate + H2O = 6-carboxy-5,6,7,8-tetrahydropterin + triphosphate + acetaldehyde + 2 H(+)</text>
        <dbReference type="Rhea" id="RHEA:27966"/>
        <dbReference type="ChEBI" id="CHEBI:15343"/>
        <dbReference type="ChEBI" id="CHEBI:15377"/>
        <dbReference type="ChEBI" id="CHEBI:15378"/>
        <dbReference type="ChEBI" id="CHEBI:18036"/>
        <dbReference type="ChEBI" id="CHEBI:58462"/>
        <dbReference type="ChEBI" id="CHEBI:61032"/>
        <dbReference type="EC" id="4.1.2.50"/>
    </reaction>
</comment>
<dbReference type="InParanoid" id="H1XX37"/>
<proteinExistence type="inferred from homology"/>
<keyword evidence="8" id="KW-0456">Lyase</keyword>
<dbReference type="PaxDb" id="880073-Calab_1146"/>
<evidence type="ECO:0000313" key="12">
    <source>
        <dbReference type="EMBL" id="EHO40774.1"/>
    </source>
</evidence>
<evidence type="ECO:0000256" key="4">
    <source>
        <dbReference type="ARBA" id="ARBA00012982"/>
    </source>
</evidence>
<dbReference type="Pfam" id="PF01242">
    <property type="entry name" value="PTPS"/>
    <property type="match status" value="1"/>
</dbReference>
<dbReference type="FunFam" id="3.30.479.10:FF:000003">
    <property type="entry name" value="6-pyruvoyl tetrahydrobiopterin synthase"/>
    <property type="match status" value="1"/>
</dbReference>
<reference evidence="11 14" key="2">
    <citation type="submission" date="2016-11" db="EMBL/GenBank/DDBJ databases">
        <title>Genomic analysis of Caldithrix abyssi and proposal of a novel bacterial phylum Caldithrichaeota.</title>
        <authorList>
            <person name="Kublanov I."/>
            <person name="Sigalova O."/>
            <person name="Gavrilov S."/>
            <person name="Lebedinsky A."/>
            <person name="Ivanova N."/>
            <person name="Daum C."/>
            <person name="Reddy T."/>
            <person name="Klenk H.P."/>
            <person name="Goker M."/>
            <person name="Reva O."/>
            <person name="Miroshnichenko M."/>
            <person name="Kyprides N."/>
            <person name="Woyke T."/>
            <person name="Gelfand M."/>
        </authorList>
    </citation>
    <scope>NUCLEOTIDE SEQUENCE [LARGE SCALE GENOMIC DNA]</scope>
    <source>
        <strain evidence="11 14">LF13</strain>
    </source>
</reference>
<sequence precursor="true">MSRRQISLSKVYTFSAAHRLHAPQKDDDFNRRIYDKCNNPNGHGHDYYLEVTVRGAVDEQSGMIIPLPTLDSAVHSVIDPLEHRHFDLEIDYFKTRRSTGEEIIQFLWQELEKYLGNKLFKIKLWETNNNYFELERKA</sequence>
<dbReference type="KEGG" id="caby:Cabys_3982"/>
<evidence type="ECO:0000256" key="7">
    <source>
        <dbReference type="ARBA" id="ARBA00022833"/>
    </source>
</evidence>
<comment type="cofactor">
    <cofactor evidence="1">
        <name>Zn(2+)</name>
        <dbReference type="ChEBI" id="CHEBI:29105"/>
    </cofactor>
</comment>
<dbReference type="PANTHER" id="PTHR12589:SF7">
    <property type="entry name" value="6-PYRUVOYL TETRAHYDROBIOPTERIN SYNTHASE"/>
    <property type="match status" value="1"/>
</dbReference>
<evidence type="ECO:0000256" key="10">
    <source>
        <dbReference type="ARBA" id="ARBA00048807"/>
    </source>
</evidence>
<accession>H1XX37</accession>
<name>H1XX37_CALAY</name>
<evidence type="ECO:0000256" key="6">
    <source>
        <dbReference type="ARBA" id="ARBA00022723"/>
    </source>
</evidence>
<keyword evidence="6" id="KW-0479">Metal-binding</keyword>
<protein>
    <recommendedName>
        <fullName evidence="5">6-carboxy-5,6,7,8-tetrahydropterin synthase</fullName>
        <ecNumber evidence="4">4.1.2.50</ecNumber>
    </recommendedName>
    <alternativeName>
        <fullName evidence="9">Queuosine biosynthesis protein QueD</fullName>
    </alternativeName>
</protein>
<comment type="pathway">
    <text evidence="2">Purine metabolism; 7-cyano-7-deazaguanine biosynthesis.</text>
</comment>
<reference evidence="12 13" key="1">
    <citation type="submission" date="2011-09" db="EMBL/GenBank/DDBJ databases">
        <title>The permanent draft genome of Caldithrix abyssi DSM 13497.</title>
        <authorList>
            <consortium name="US DOE Joint Genome Institute (JGI-PGF)"/>
            <person name="Lucas S."/>
            <person name="Han J."/>
            <person name="Lapidus A."/>
            <person name="Bruce D."/>
            <person name="Goodwin L."/>
            <person name="Pitluck S."/>
            <person name="Peters L."/>
            <person name="Kyrpides N."/>
            <person name="Mavromatis K."/>
            <person name="Ivanova N."/>
            <person name="Mikhailova N."/>
            <person name="Chertkov O."/>
            <person name="Detter J.C."/>
            <person name="Tapia R."/>
            <person name="Han C."/>
            <person name="Land M."/>
            <person name="Hauser L."/>
            <person name="Markowitz V."/>
            <person name="Cheng J.-F."/>
            <person name="Hugenholtz P."/>
            <person name="Woyke T."/>
            <person name="Wu D."/>
            <person name="Spring S."/>
            <person name="Brambilla E."/>
            <person name="Klenk H.-P."/>
            <person name="Eisen J.A."/>
        </authorList>
    </citation>
    <scope>NUCLEOTIDE SEQUENCE [LARGE SCALE GENOMIC DNA]</scope>
    <source>
        <strain evidence="12 13">DSM 13497</strain>
    </source>
</reference>
<dbReference type="InterPro" id="IPR007115">
    <property type="entry name" value="6-PTP_synth/QueD"/>
</dbReference>
<keyword evidence="7" id="KW-0862">Zinc</keyword>
<dbReference type="PANTHER" id="PTHR12589">
    <property type="entry name" value="PYRUVOYL TETRAHYDROBIOPTERIN SYNTHASE"/>
    <property type="match status" value="1"/>
</dbReference>
<evidence type="ECO:0000256" key="5">
    <source>
        <dbReference type="ARBA" id="ARBA00018141"/>
    </source>
</evidence>
<evidence type="ECO:0000256" key="2">
    <source>
        <dbReference type="ARBA" id="ARBA00005061"/>
    </source>
</evidence>
<dbReference type="RefSeq" id="WP_006927808.1">
    <property type="nucleotide sequence ID" value="NZ_CM001402.1"/>
</dbReference>
<dbReference type="GO" id="GO:0046872">
    <property type="term" value="F:metal ion binding"/>
    <property type="evidence" value="ECO:0007669"/>
    <property type="project" value="UniProtKB-KW"/>
</dbReference>
<dbReference type="AlphaFoldDB" id="H1XX37"/>
<evidence type="ECO:0000313" key="14">
    <source>
        <dbReference type="Proteomes" id="UP000183868"/>
    </source>
</evidence>
<evidence type="ECO:0000256" key="3">
    <source>
        <dbReference type="ARBA" id="ARBA00008900"/>
    </source>
</evidence>
<dbReference type="GO" id="GO:0070497">
    <property type="term" value="F:6-carboxytetrahydropterin synthase activity"/>
    <property type="evidence" value="ECO:0007669"/>
    <property type="project" value="UniProtKB-EC"/>
</dbReference>